<dbReference type="AlphaFoldDB" id="A0AA35ST10"/>
<evidence type="ECO:0000313" key="3">
    <source>
        <dbReference type="EMBL" id="CAI8034807.1"/>
    </source>
</evidence>
<protein>
    <recommendedName>
        <fullName evidence="2">Ig-like domain-containing protein</fullName>
    </recommendedName>
</protein>
<dbReference type="Gene3D" id="2.60.40.10">
    <property type="entry name" value="Immunoglobulins"/>
    <property type="match status" value="1"/>
</dbReference>
<comment type="caution">
    <text evidence="3">The sequence shown here is derived from an EMBL/GenBank/DDBJ whole genome shotgun (WGS) entry which is preliminary data.</text>
</comment>
<evidence type="ECO:0000259" key="2">
    <source>
        <dbReference type="PROSITE" id="PS50835"/>
    </source>
</evidence>
<dbReference type="InterPro" id="IPR036179">
    <property type="entry name" value="Ig-like_dom_sf"/>
</dbReference>
<evidence type="ECO:0000256" key="1">
    <source>
        <dbReference type="SAM" id="SignalP"/>
    </source>
</evidence>
<feature type="domain" description="Ig-like" evidence="2">
    <location>
        <begin position="239"/>
        <end position="344"/>
    </location>
</feature>
<dbReference type="PROSITE" id="PS50835">
    <property type="entry name" value="IG_LIKE"/>
    <property type="match status" value="1"/>
</dbReference>
<dbReference type="CDD" id="cd00096">
    <property type="entry name" value="Ig"/>
    <property type="match status" value="1"/>
</dbReference>
<dbReference type="Proteomes" id="UP001174909">
    <property type="component" value="Unassembled WGS sequence"/>
</dbReference>
<dbReference type="InterPro" id="IPR013783">
    <property type="entry name" value="Ig-like_fold"/>
</dbReference>
<sequence>MVPRLLFSLVSMLLLLVSLWTGAYALDTTLTVDLNDDEARNKEFRRATPVCHVKFILPTGYTLSFGELTLPCSEGSQSCTVARNDGATLNVVGLKDDSTERFTFNITFDPNRKIGCSNYLPNMKFVRGTGSMPILCDPVFSCNYSSNDSATSVDSSSVRWWRFANASDLQTFLNSSSAEKSGLQIVDANNTEPLREANNTLFVSLGAGVFDVLGYFATTFDLDGEELVNGDTFIIYLNPEGGQSPGDQELIFGERETRNFDKIFCSFTSFPYSTVRWEGPGSNFTTQDTGTALVLEEVEGDERMSDLTLEGRLVITEVQYEDGVEITCIATHSISGAEESITVRLRVRGIYRECKST</sequence>
<feature type="chain" id="PRO_5041400875" description="Ig-like domain-containing protein" evidence="1">
    <location>
        <begin position="26"/>
        <end position="357"/>
    </location>
</feature>
<keyword evidence="1" id="KW-0732">Signal</keyword>
<gene>
    <name evidence="3" type="ORF">GBAR_LOCUS19564</name>
</gene>
<organism evidence="3 4">
    <name type="scientific">Geodia barretti</name>
    <name type="common">Barrett's horny sponge</name>
    <dbReference type="NCBI Taxonomy" id="519541"/>
    <lineage>
        <taxon>Eukaryota</taxon>
        <taxon>Metazoa</taxon>
        <taxon>Porifera</taxon>
        <taxon>Demospongiae</taxon>
        <taxon>Heteroscleromorpha</taxon>
        <taxon>Tetractinellida</taxon>
        <taxon>Astrophorina</taxon>
        <taxon>Geodiidae</taxon>
        <taxon>Geodia</taxon>
    </lineage>
</organism>
<name>A0AA35ST10_GEOBA</name>
<reference evidence="3" key="1">
    <citation type="submission" date="2023-03" db="EMBL/GenBank/DDBJ databases">
        <authorList>
            <person name="Steffen K."/>
            <person name="Cardenas P."/>
        </authorList>
    </citation>
    <scope>NUCLEOTIDE SEQUENCE</scope>
</reference>
<evidence type="ECO:0000313" key="4">
    <source>
        <dbReference type="Proteomes" id="UP001174909"/>
    </source>
</evidence>
<accession>A0AA35ST10</accession>
<keyword evidence="4" id="KW-1185">Reference proteome</keyword>
<feature type="signal peptide" evidence="1">
    <location>
        <begin position="1"/>
        <end position="25"/>
    </location>
</feature>
<dbReference type="EMBL" id="CASHTH010002753">
    <property type="protein sequence ID" value="CAI8034807.1"/>
    <property type="molecule type" value="Genomic_DNA"/>
</dbReference>
<proteinExistence type="predicted"/>
<dbReference type="SUPFAM" id="SSF48726">
    <property type="entry name" value="Immunoglobulin"/>
    <property type="match status" value="1"/>
</dbReference>
<dbReference type="InterPro" id="IPR007110">
    <property type="entry name" value="Ig-like_dom"/>
</dbReference>